<dbReference type="SMART" id="SM00091">
    <property type="entry name" value="PAS"/>
    <property type="match status" value="2"/>
</dbReference>
<feature type="domain" description="PAC" evidence="12">
    <location>
        <begin position="333"/>
        <end position="385"/>
    </location>
</feature>
<dbReference type="InterPro" id="IPR003594">
    <property type="entry name" value="HATPase_dom"/>
</dbReference>
<evidence type="ECO:0000259" key="12">
    <source>
        <dbReference type="PROSITE" id="PS50113"/>
    </source>
</evidence>
<evidence type="ECO:0000256" key="7">
    <source>
        <dbReference type="ARBA" id="ARBA00023012"/>
    </source>
</evidence>
<keyword evidence="6" id="KW-0067">ATP-binding</keyword>
<accession>A0A518BQE2</accession>
<dbReference type="SUPFAM" id="SSF55874">
    <property type="entry name" value="ATPase domain of HSP90 chaperone/DNA topoisomerase II/histidine kinase"/>
    <property type="match status" value="1"/>
</dbReference>
<dbReference type="PROSITE" id="PS50113">
    <property type="entry name" value="PAC"/>
    <property type="match status" value="2"/>
</dbReference>
<evidence type="ECO:0000256" key="3">
    <source>
        <dbReference type="ARBA" id="ARBA00022679"/>
    </source>
</evidence>
<dbReference type="GO" id="GO:0000155">
    <property type="term" value="F:phosphorelay sensor kinase activity"/>
    <property type="evidence" value="ECO:0007669"/>
    <property type="project" value="InterPro"/>
</dbReference>
<dbReference type="RefSeq" id="WP_145068869.1">
    <property type="nucleotide sequence ID" value="NZ_CP036287.1"/>
</dbReference>
<reference evidence="13 14" key="1">
    <citation type="submission" date="2019-02" db="EMBL/GenBank/DDBJ databases">
        <title>Deep-cultivation of Planctomycetes and their phenomic and genomic characterization uncovers novel biology.</title>
        <authorList>
            <person name="Wiegand S."/>
            <person name="Jogler M."/>
            <person name="Boedeker C."/>
            <person name="Pinto D."/>
            <person name="Vollmers J."/>
            <person name="Rivas-Marin E."/>
            <person name="Kohn T."/>
            <person name="Peeters S.H."/>
            <person name="Heuer A."/>
            <person name="Rast P."/>
            <person name="Oberbeckmann S."/>
            <person name="Bunk B."/>
            <person name="Jeske O."/>
            <person name="Meyerdierks A."/>
            <person name="Storesund J.E."/>
            <person name="Kallscheuer N."/>
            <person name="Luecker S."/>
            <person name="Lage O.M."/>
            <person name="Pohl T."/>
            <person name="Merkel B.J."/>
            <person name="Hornburger P."/>
            <person name="Mueller R.-W."/>
            <person name="Bruemmer F."/>
            <person name="Labrenz M."/>
            <person name="Spormann A.M."/>
            <person name="Op den Camp H."/>
            <person name="Overmann J."/>
            <person name="Amann R."/>
            <person name="Jetten M.S.M."/>
            <person name="Mascher T."/>
            <person name="Medema M.H."/>
            <person name="Devos D.P."/>
            <person name="Kaster A.-K."/>
            <person name="Ovreas L."/>
            <person name="Rohde M."/>
            <person name="Galperin M.Y."/>
            <person name="Jogler C."/>
        </authorList>
    </citation>
    <scope>NUCLEOTIDE SEQUENCE [LARGE SCALE GENOMIC DNA]</scope>
    <source>
        <strain evidence="13 14">Pla133</strain>
    </source>
</reference>
<dbReference type="AlphaFoldDB" id="A0A518BQE2"/>
<feature type="domain" description="Response regulatory" evidence="10">
    <location>
        <begin position="650"/>
        <end position="763"/>
    </location>
</feature>
<dbReference type="InterPro" id="IPR036890">
    <property type="entry name" value="HATPase_C_sf"/>
</dbReference>
<keyword evidence="5" id="KW-0418">Kinase</keyword>
<feature type="domain" description="PAS" evidence="11">
    <location>
        <begin position="253"/>
        <end position="298"/>
    </location>
</feature>
<dbReference type="SMART" id="SM00448">
    <property type="entry name" value="REC"/>
    <property type="match status" value="1"/>
</dbReference>
<evidence type="ECO:0000259" key="11">
    <source>
        <dbReference type="PROSITE" id="PS50112"/>
    </source>
</evidence>
<keyword evidence="4" id="KW-0547">Nucleotide-binding</keyword>
<dbReference type="InterPro" id="IPR013656">
    <property type="entry name" value="PAS_4"/>
</dbReference>
<sequence>MTRGLFTALERHHDLVLGVDAGGRLVHAGPDRPAAGFFLDPPSVGVRLLDVLRVDLRGAIAEGLETARRTGVASVRCRLEGPPREFTLEVSDAGDGLLLLLGRAVGVADPLRGSSSADPKDVLHDVLSRLTQGVVIQGPGAEVLMANPAALELLGLSEAQLLGANSHDPAWRAFHADGRDFPSSDHPVPRAIADRRPVRDVVMGIDRPGELPRIWLSVDAVPVLDTGGEVSHVICSFDDVTQEREARAALEREHALLSEVMNTSVAGIVVLEPSGQIVFANRAAEGILGLEVSSIVGRAYNDPHWRSTDVDGGSIADERLPFAIVMATRRPVVDVRHGIEWADGSRRILSINGAPVINSEGQVERLVFGVLDVTEQVRQVREQVEVQRELESIARLESLSVLAGGVAHDFNNILVGVLTTADLLRAELPSDHPSIGLVEMIEHGGQRAAELTRQLLAFSGRGRFDLESIDLSECIGETSQLLAALVSKDVRIEFDLAPDLPAIAADPTQIRQIAMNVVLNAAQAIGDRAGTVRLRTRFVPDYDAGLTLEGLVEGDPAPPYVALVVDDDGPGIEPAVLQRIFEPFFTTKDRGHGLGLAAVRGAVRSFGGFLHVGNRAGQGAVFSFGFPPAGEALERARAVEPAGIPNLSGTVLVIDDEQVVRRVVSAILRDFGCDVVTAIDGVHGLETFEREAARITAAVVDVNMPRMNGDEVIRKLRDRAPQLPILLMSGRLDRDFEPIDALQEFVAKPFRRADLAQALGRLVRRVPN</sequence>
<dbReference type="Pfam" id="PF02518">
    <property type="entry name" value="HATPase_c"/>
    <property type="match status" value="1"/>
</dbReference>
<dbReference type="CDD" id="cd00156">
    <property type="entry name" value="REC"/>
    <property type="match status" value="1"/>
</dbReference>
<dbReference type="InterPro" id="IPR005467">
    <property type="entry name" value="His_kinase_dom"/>
</dbReference>
<dbReference type="PROSITE" id="PS50110">
    <property type="entry name" value="RESPONSE_REGULATORY"/>
    <property type="match status" value="1"/>
</dbReference>
<dbReference type="SUPFAM" id="SSF52172">
    <property type="entry name" value="CheY-like"/>
    <property type="match status" value="1"/>
</dbReference>
<evidence type="ECO:0000259" key="9">
    <source>
        <dbReference type="PROSITE" id="PS50109"/>
    </source>
</evidence>
<dbReference type="Gene3D" id="3.40.50.2300">
    <property type="match status" value="1"/>
</dbReference>
<dbReference type="InterPro" id="IPR004358">
    <property type="entry name" value="Sig_transdc_His_kin-like_C"/>
</dbReference>
<dbReference type="Proteomes" id="UP000316921">
    <property type="component" value="Chromosome"/>
</dbReference>
<dbReference type="SUPFAM" id="SSF55785">
    <property type="entry name" value="PYP-like sensor domain (PAS domain)"/>
    <property type="match status" value="2"/>
</dbReference>
<evidence type="ECO:0000256" key="1">
    <source>
        <dbReference type="ARBA" id="ARBA00000085"/>
    </source>
</evidence>
<evidence type="ECO:0000256" key="6">
    <source>
        <dbReference type="ARBA" id="ARBA00022840"/>
    </source>
</evidence>
<feature type="modified residue" description="4-aspartylphosphate" evidence="8">
    <location>
        <position position="701"/>
    </location>
</feature>
<dbReference type="InterPro" id="IPR000700">
    <property type="entry name" value="PAS-assoc_C"/>
</dbReference>
<dbReference type="Pfam" id="PF00072">
    <property type="entry name" value="Response_reg"/>
    <property type="match status" value="1"/>
</dbReference>
<dbReference type="PRINTS" id="PR00344">
    <property type="entry name" value="BCTRLSENSOR"/>
</dbReference>
<dbReference type="GO" id="GO:0005524">
    <property type="term" value="F:ATP binding"/>
    <property type="evidence" value="ECO:0007669"/>
    <property type="project" value="UniProtKB-KW"/>
</dbReference>
<dbReference type="PROSITE" id="PS50109">
    <property type="entry name" value="HIS_KIN"/>
    <property type="match status" value="1"/>
</dbReference>
<dbReference type="NCBIfam" id="TIGR00229">
    <property type="entry name" value="sensory_box"/>
    <property type="match status" value="2"/>
</dbReference>
<feature type="domain" description="PAS" evidence="11">
    <location>
        <begin position="119"/>
        <end position="163"/>
    </location>
</feature>
<feature type="domain" description="Histidine kinase" evidence="9">
    <location>
        <begin position="405"/>
        <end position="630"/>
    </location>
</feature>
<name>A0A518BQE2_9BACT</name>
<evidence type="ECO:0000256" key="5">
    <source>
        <dbReference type="ARBA" id="ARBA00022777"/>
    </source>
</evidence>
<dbReference type="InterPro" id="IPR011006">
    <property type="entry name" value="CheY-like_superfamily"/>
</dbReference>
<feature type="domain" description="PAC" evidence="12">
    <location>
        <begin position="199"/>
        <end position="252"/>
    </location>
</feature>
<keyword evidence="3" id="KW-0808">Transferase</keyword>
<dbReference type="KEGG" id="pbap:Pla133_43090"/>
<dbReference type="Gene3D" id="3.30.450.20">
    <property type="entry name" value="PAS domain"/>
    <property type="match status" value="2"/>
</dbReference>
<dbReference type="EMBL" id="CP036287">
    <property type="protein sequence ID" value="QDU69192.1"/>
    <property type="molecule type" value="Genomic_DNA"/>
</dbReference>
<evidence type="ECO:0000259" key="10">
    <source>
        <dbReference type="PROSITE" id="PS50110"/>
    </source>
</evidence>
<dbReference type="InterPro" id="IPR000014">
    <property type="entry name" value="PAS"/>
</dbReference>
<gene>
    <name evidence="13" type="ORF">Pla133_43090</name>
</gene>
<evidence type="ECO:0000256" key="4">
    <source>
        <dbReference type="ARBA" id="ARBA00022741"/>
    </source>
</evidence>
<dbReference type="PROSITE" id="PS50112">
    <property type="entry name" value="PAS"/>
    <property type="match status" value="2"/>
</dbReference>
<proteinExistence type="predicted"/>
<comment type="catalytic activity">
    <reaction evidence="1">
        <text>ATP + protein L-histidine = ADP + protein N-phospho-L-histidine.</text>
        <dbReference type="EC" id="2.7.13.3"/>
    </reaction>
</comment>
<evidence type="ECO:0000313" key="13">
    <source>
        <dbReference type="EMBL" id="QDU69192.1"/>
    </source>
</evidence>
<protein>
    <recommendedName>
        <fullName evidence="2">histidine kinase</fullName>
        <ecNumber evidence="2">2.7.13.3</ecNumber>
    </recommendedName>
</protein>
<keyword evidence="7" id="KW-0902">Two-component regulatory system</keyword>
<dbReference type="Pfam" id="PF08448">
    <property type="entry name" value="PAS_4"/>
    <property type="match status" value="2"/>
</dbReference>
<dbReference type="InterPro" id="IPR035965">
    <property type="entry name" value="PAS-like_dom_sf"/>
</dbReference>
<evidence type="ECO:0000256" key="8">
    <source>
        <dbReference type="PROSITE-ProRule" id="PRU00169"/>
    </source>
</evidence>
<organism evidence="13 14">
    <name type="scientific">Engelhardtia mirabilis</name>
    <dbReference type="NCBI Taxonomy" id="2528011"/>
    <lineage>
        <taxon>Bacteria</taxon>
        <taxon>Pseudomonadati</taxon>
        <taxon>Planctomycetota</taxon>
        <taxon>Planctomycetia</taxon>
        <taxon>Planctomycetia incertae sedis</taxon>
        <taxon>Engelhardtia</taxon>
    </lineage>
</organism>
<evidence type="ECO:0000313" key="14">
    <source>
        <dbReference type="Proteomes" id="UP000316921"/>
    </source>
</evidence>
<dbReference type="CDD" id="cd00130">
    <property type="entry name" value="PAS"/>
    <property type="match status" value="2"/>
</dbReference>
<dbReference type="InterPro" id="IPR001789">
    <property type="entry name" value="Sig_transdc_resp-reg_receiver"/>
</dbReference>
<dbReference type="PANTHER" id="PTHR43065:SF46">
    <property type="entry name" value="C4-DICARBOXYLATE TRANSPORT SENSOR PROTEIN DCTB"/>
    <property type="match status" value="1"/>
</dbReference>
<dbReference type="Gene3D" id="3.30.565.10">
    <property type="entry name" value="Histidine kinase-like ATPase, C-terminal domain"/>
    <property type="match status" value="1"/>
</dbReference>
<dbReference type="Gene3D" id="1.10.287.130">
    <property type="match status" value="1"/>
</dbReference>
<dbReference type="PANTHER" id="PTHR43065">
    <property type="entry name" value="SENSOR HISTIDINE KINASE"/>
    <property type="match status" value="1"/>
</dbReference>
<dbReference type="InterPro" id="IPR036097">
    <property type="entry name" value="HisK_dim/P_sf"/>
</dbReference>
<keyword evidence="8" id="KW-0597">Phosphoprotein</keyword>
<dbReference type="EC" id="2.7.13.3" evidence="2"/>
<dbReference type="SMART" id="SM00387">
    <property type="entry name" value="HATPase_c"/>
    <property type="match status" value="1"/>
</dbReference>
<keyword evidence="14" id="KW-1185">Reference proteome</keyword>
<evidence type="ECO:0000256" key="2">
    <source>
        <dbReference type="ARBA" id="ARBA00012438"/>
    </source>
</evidence>
<dbReference type="SUPFAM" id="SSF47384">
    <property type="entry name" value="Homodimeric domain of signal transducing histidine kinase"/>
    <property type="match status" value="1"/>
</dbReference>